<dbReference type="PANTHER" id="PTHR22600">
    <property type="entry name" value="BETA-HEXOSAMINIDASE"/>
    <property type="match status" value="1"/>
</dbReference>
<keyword evidence="4" id="KW-0378">Hydrolase</keyword>
<feature type="active site" description="Proton donor" evidence="5">
    <location>
        <position position="237"/>
    </location>
</feature>
<keyword evidence="9" id="KW-1185">Reference proteome</keyword>
<dbReference type="AlphaFoldDB" id="A0A0L0D9N4"/>
<dbReference type="InterPro" id="IPR025705">
    <property type="entry name" value="Beta_hexosaminidase_sua/sub"/>
</dbReference>
<dbReference type="PRINTS" id="PR00738">
    <property type="entry name" value="GLHYDRLASE20"/>
</dbReference>
<dbReference type="OrthoDB" id="428480at2759"/>
<evidence type="ECO:0000313" key="9">
    <source>
        <dbReference type="Proteomes" id="UP000054408"/>
    </source>
</evidence>
<evidence type="ECO:0000259" key="6">
    <source>
        <dbReference type="Pfam" id="PF00728"/>
    </source>
</evidence>
<dbReference type="GO" id="GO:0004563">
    <property type="term" value="F:beta-N-acetylhexosaminidase activity"/>
    <property type="evidence" value="ECO:0007669"/>
    <property type="project" value="UniProtKB-EC"/>
</dbReference>
<name>A0A0L0D9N4_THETB</name>
<feature type="domain" description="Glycoside hydrolase family 20 catalytic" evidence="6">
    <location>
        <begin position="86"/>
        <end position="395"/>
    </location>
</feature>
<dbReference type="EC" id="3.2.1.52" evidence="3"/>
<comment type="catalytic activity">
    <reaction evidence="1">
        <text>Hydrolysis of terminal non-reducing N-acetyl-D-hexosamine residues in N-acetyl-beta-D-hexosaminides.</text>
        <dbReference type="EC" id="3.2.1.52"/>
    </reaction>
</comment>
<dbReference type="eggNOG" id="KOG2499">
    <property type="taxonomic scope" value="Eukaryota"/>
</dbReference>
<proteinExistence type="inferred from homology"/>
<evidence type="ECO:0000259" key="7">
    <source>
        <dbReference type="Pfam" id="PF03372"/>
    </source>
</evidence>
<dbReference type="InterPro" id="IPR036691">
    <property type="entry name" value="Endo/exonu/phosph_ase_sf"/>
</dbReference>
<feature type="domain" description="Endonuclease/exonuclease/phosphatase" evidence="7">
    <location>
        <begin position="457"/>
        <end position="710"/>
    </location>
</feature>
<dbReference type="STRING" id="461836.A0A0L0D9N4"/>
<protein>
    <recommendedName>
        <fullName evidence="3">beta-N-acetylhexosaminidase</fullName>
        <ecNumber evidence="3">3.2.1.52</ecNumber>
    </recommendedName>
</protein>
<dbReference type="RefSeq" id="XP_013758377.1">
    <property type="nucleotide sequence ID" value="XM_013902923.1"/>
</dbReference>
<dbReference type="PANTHER" id="PTHR22600:SF57">
    <property type="entry name" value="BETA-N-ACETYLHEXOSAMINIDASE"/>
    <property type="match status" value="1"/>
</dbReference>
<evidence type="ECO:0000313" key="8">
    <source>
        <dbReference type="EMBL" id="KNC48960.1"/>
    </source>
</evidence>
<dbReference type="Proteomes" id="UP000054408">
    <property type="component" value="Unassembled WGS sequence"/>
</dbReference>
<evidence type="ECO:0000256" key="4">
    <source>
        <dbReference type="ARBA" id="ARBA00022801"/>
    </source>
</evidence>
<dbReference type="Pfam" id="PF00728">
    <property type="entry name" value="Glyco_hydro_20"/>
    <property type="match status" value="1"/>
</dbReference>
<gene>
    <name evidence="8" type="ORF">AMSG_04705</name>
</gene>
<dbReference type="GO" id="GO:0016020">
    <property type="term" value="C:membrane"/>
    <property type="evidence" value="ECO:0007669"/>
    <property type="project" value="TreeGrafter"/>
</dbReference>
<evidence type="ECO:0000256" key="1">
    <source>
        <dbReference type="ARBA" id="ARBA00001231"/>
    </source>
</evidence>
<dbReference type="GeneID" id="25564239"/>
<comment type="similarity">
    <text evidence="2">Belongs to the glycosyl hydrolase 20 family.</text>
</comment>
<dbReference type="SUPFAM" id="SSF56219">
    <property type="entry name" value="DNase I-like"/>
    <property type="match status" value="1"/>
</dbReference>
<dbReference type="InterPro" id="IPR017853">
    <property type="entry name" value="GH"/>
</dbReference>
<dbReference type="Gene3D" id="3.20.20.80">
    <property type="entry name" value="Glycosidases"/>
    <property type="match status" value="1"/>
</dbReference>
<reference evidence="8 9" key="1">
    <citation type="submission" date="2010-05" db="EMBL/GenBank/DDBJ databases">
        <title>The Genome Sequence of Thecamonas trahens ATCC 50062.</title>
        <authorList>
            <consortium name="The Broad Institute Genome Sequencing Platform"/>
            <person name="Russ C."/>
            <person name="Cuomo C."/>
            <person name="Shea T."/>
            <person name="Young S.K."/>
            <person name="Zeng Q."/>
            <person name="Koehrsen M."/>
            <person name="Haas B."/>
            <person name="Borodovsky M."/>
            <person name="Guigo R."/>
            <person name="Alvarado L."/>
            <person name="Berlin A."/>
            <person name="Bochicchio J."/>
            <person name="Borenstein D."/>
            <person name="Chapman S."/>
            <person name="Chen Z."/>
            <person name="Freedman E."/>
            <person name="Gellesch M."/>
            <person name="Goldberg J."/>
            <person name="Griggs A."/>
            <person name="Gujja S."/>
            <person name="Heilman E."/>
            <person name="Heiman D."/>
            <person name="Hepburn T."/>
            <person name="Howarth C."/>
            <person name="Jen D."/>
            <person name="Larson L."/>
            <person name="Mehta T."/>
            <person name="Park D."/>
            <person name="Pearson M."/>
            <person name="Roberts A."/>
            <person name="Saif S."/>
            <person name="Shenoy N."/>
            <person name="Sisk P."/>
            <person name="Stolte C."/>
            <person name="Sykes S."/>
            <person name="Thomson T."/>
            <person name="Walk T."/>
            <person name="White J."/>
            <person name="Yandava C."/>
            <person name="Burger G."/>
            <person name="Gray M.W."/>
            <person name="Holland P.W.H."/>
            <person name="King N."/>
            <person name="Lang F.B.F."/>
            <person name="Roger A.J."/>
            <person name="Ruiz-Trillo I."/>
            <person name="Lander E."/>
            <person name="Nusbaum C."/>
        </authorList>
    </citation>
    <scope>NUCLEOTIDE SEQUENCE [LARGE SCALE GENOMIC DNA]</scope>
    <source>
        <strain evidence="8 9">ATCC 50062</strain>
    </source>
</reference>
<evidence type="ECO:0000256" key="2">
    <source>
        <dbReference type="ARBA" id="ARBA00006285"/>
    </source>
</evidence>
<dbReference type="EMBL" id="GL349452">
    <property type="protein sequence ID" value="KNC48960.1"/>
    <property type="molecule type" value="Genomic_DNA"/>
</dbReference>
<evidence type="ECO:0000256" key="3">
    <source>
        <dbReference type="ARBA" id="ARBA00012663"/>
    </source>
</evidence>
<dbReference type="GO" id="GO:0005975">
    <property type="term" value="P:carbohydrate metabolic process"/>
    <property type="evidence" value="ECO:0007669"/>
    <property type="project" value="InterPro"/>
</dbReference>
<dbReference type="InterPro" id="IPR015883">
    <property type="entry name" value="Glyco_hydro_20_cat"/>
</dbReference>
<dbReference type="InterPro" id="IPR005135">
    <property type="entry name" value="Endo/exonuclease/phosphatase"/>
</dbReference>
<accession>A0A0L0D9N4</accession>
<sequence length="722" mass="78494">MPWSPLASRNRTAPQVTSIHLSLSRFELSAPRGPRDGPIVIRGDSVLGLLRGLNALALSTAWVPEVGRHCLALPQLPFAHAPRARWRGFMLDTARHFANLRQVEKLLDAMEVAHLNVFSWHITDAPSWPLELASWPELSRAGAFAPSATYSREAVEHVIAYAHARGIRVVPSIDMPAHVAAIGKAFPEAIVRPFKWEKIDEFGLNLTSPLVTALVTDVIDEVASLFPDTFLHLGGDEVKRSVMSHAEWTAFEDSVVARAVAAGKRPMLWQDALDTGALSRGAIANASAAGARAVVQSWKAWAHLGNAAVRKALAAQVDILVSHGWYLDFVETTIDAYRKSDVLGEAFELAQTAGTLTDAVLGGEMALWTERVDATNFVCRAWPRGLAIADLLWREPAGNATVAMMAAAGGLVATGLPDAAWESRRATGTPGHQCGRIPVDLQRRPGLPHPDAWTVAQLNIDAGGGDELQHLETWVRNHELDVLGLCELNQWEASMGTRAAEMGFPFYHIMPIPSGYHLGIMATRPISVVAELRQPGKPFQRGALHVRIEGIHYVVVHLHAHDAGARLAEVEALTTHLAATLADTAPLVVMGDFNTLSPDDDDGCEYSSSLVSTILSHNWTRLRLKYLNPDHTVAYAPYNKLAQFGLRDLVVHHSACEYTEPTAFGIDQIPPADTTLAPQMRVDYVVARGLDSSAACTIVRTNVTNALSDHFPTVCSLPRSIK</sequence>
<dbReference type="GO" id="GO:0030203">
    <property type="term" value="P:glycosaminoglycan metabolic process"/>
    <property type="evidence" value="ECO:0007669"/>
    <property type="project" value="TreeGrafter"/>
</dbReference>
<evidence type="ECO:0000256" key="5">
    <source>
        <dbReference type="PIRSR" id="PIRSR625705-1"/>
    </source>
</evidence>
<dbReference type="Pfam" id="PF03372">
    <property type="entry name" value="Exo_endo_phos"/>
    <property type="match status" value="1"/>
</dbReference>
<organism evidence="8 9">
    <name type="scientific">Thecamonas trahens ATCC 50062</name>
    <dbReference type="NCBI Taxonomy" id="461836"/>
    <lineage>
        <taxon>Eukaryota</taxon>
        <taxon>Apusozoa</taxon>
        <taxon>Apusomonadida</taxon>
        <taxon>Apusomonadidae</taxon>
        <taxon>Thecamonas</taxon>
    </lineage>
</organism>
<dbReference type="SUPFAM" id="SSF51445">
    <property type="entry name" value="(Trans)glycosidases"/>
    <property type="match status" value="1"/>
</dbReference>
<dbReference type="Gene3D" id="3.60.10.10">
    <property type="entry name" value="Endonuclease/exonuclease/phosphatase"/>
    <property type="match status" value="1"/>
</dbReference>